<evidence type="ECO:0000313" key="2">
    <source>
        <dbReference type="Proteomes" id="UP000786811"/>
    </source>
</evidence>
<dbReference type="EMBL" id="CAJNRD030001117">
    <property type="protein sequence ID" value="CAG5076370.1"/>
    <property type="molecule type" value="Genomic_DNA"/>
</dbReference>
<evidence type="ECO:0000313" key="1">
    <source>
        <dbReference type="EMBL" id="CAG5076370.1"/>
    </source>
</evidence>
<name>A0A8J2E3T9_COTCN</name>
<protein>
    <submittedName>
        <fullName evidence="1">Uncharacterized protein</fullName>
    </submittedName>
</protein>
<dbReference type="OrthoDB" id="8040287at2759"/>
<dbReference type="AlphaFoldDB" id="A0A8J2E3T9"/>
<organism evidence="1 2">
    <name type="scientific">Cotesia congregata</name>
    <name type="common">Parasitoid wasp</name>
    <name type="synonym">Apanteles congregatus</name>
    <dbReference type="NCBI Taxonomy" id="51543"/>
    <lineage>
        <taxon>Eukaryota</taxon>
        <taxon>Metazoa</taxon>
        <taxon>Ecdysozoa</taxon>
        <taxon>Arthropoda</taxon>
        <taxon>Hexapoda</taxon>
        <taxon>Insecta</taxon>
        <taxon>Pterygota</taxon>
        <taxon>Neoptera</taxon>
        <taxon>Endopterygota</taxon>
        <taxon>Hymenoptera</taxon>
        <taxon>Apocrita</taxon>
        <taxon>Ichneumonoidea</taxon>
        <taxon>Braconidae</taxon>
        <taxon>Microgastrinae</taxon>
        <taxon>Cotesia</taxon>
    </lineage>
</organism>
<sequence>MSWMSDTMGIESRLTSPVNMIHMEHIVVSSCTYLGVVFSGSLSGRKAAESAISRAAIASLQTLNILAKGKADSWNTVCKLFYITIATTLLYSAHLWGLRHHQMLEKAQENFFKRLFLLPRCTPGYALRLELGLTPVKYKIFQQAWRWILKILDMTGHRYPRIAFFRLHKLSLGENCDPKYNWAAQFYQILKETGHEDLWENLNSQTWKDREYRLFKNYAKKLRKEDIAKWTASTFCQCRHTYGPKLEPAKYIKARCPINWLRMSINLRLANNFKLRLKHESNVYTFDPNIQCMSCNNRNYENVQHVLVECPTYTPFRNKFLFTATADENAKEKTVSECLDLHTKGDLKNLYYYMSNVLAVLYLCDDYQDP</sequence>
<comment type="caution">
    <text evidence="1">The sequence shown here is derived from an EMBL/GenBank/DDBJ whole genome shotgun (WGS) entry which is preliminary data.</text>
</comment>
<accession>A0A8J2E3T9</accession>
<gene>
    <name evidence="1" type="ORF">HICCMSTLAB_LOCUS2167</name>
</gene>
<reference evidence="1" key="1">
    <citation type="submission" date="2021-04" db="EMBL/GenBank/DDBJ databases">
        <authorList>
            <person name="Chebbi M.A.C M."/>
        </authorList>
    </citation>
    <scope>NUCLEOTIDE SEQUENCE</scope>
</reference>
<keyword evidence="2" id="KW-1185">Reference proteome</keyword>
<proteinExistence type="predicted"/>
<dbReference type="Proteomes" id="UP000786811">
    <property type="component" value="Unassembled WGS sequence"/>
</dbReference>